<keyword evidence="7" id="KW-0328">Glycosyltransferase</keyword>
<dbReference type="GO" id="GO:0016757">
    <property type="term" value="F:glycosyltransferase activity"/>
    <property type="evidence" value="ECO:0007669"/>
    <property type="project" value="UniProtKB-KW"/>
</dbReference>
<evidence type="ECO:0000256" key="3">
    <source>
        <dbReference type="ARBA" id="ARBA00022692"/>
    </source>
</evidence>
<evidence type="ECO:0000256" key="4">
    <source>
        <dbReference type="ARBA" id="ARBA00022989"/>
    </source>
</evidence>
<proteinExistence type="predicted"/>
<evidence type="ECO:0000256" key="5">
    <source>
        <dbReference type="ARBA" id="ARBA00023136"/>
    </source>
</evidence>
<dbReference type="EMBL" id="JBIPKE010000017">
    <property type="protein sequence ID" value="MFH6984092.1"/>
    <property type="molecule type" value="Genomic_DNA"/>
</dbReference>
<organism evidence="7 8">
    <name type="scientific">Marinoscillum luteum</name>
    <dbReference type="NCBI Taxonomy" id="861051"/>
    <lineage>
        <taxon>Bacteria</taxon>
        <taxon>Pseudomonadati</taxon>
        <taxon>Bacteroidota</taxon>
        <taxon>Cytophagia</taxon>
        <taxon>Cytophagales</taxon>
        <taxon>Reichenbachiellaceae</taxon>
        <taxon>Marinoscillum</taxon>
    </lineage>
</organism>
<feature type="transmembrane region" description="Helical" evidence="6">
    <location>
        <begin position="335"/>
        <end position="357"/>
    </location>
</feature>
<feature type="transmembrane region" description="Helical" evidence="6">
    <location>
        <begin position="300"/>
        <end position="323"/>
    </location>
</feature>
<dbReference type="EC" id="2.4.1.-" evidence="7"/>
<sequence length="485" mass="54779">MEWIVIFGYSFALLIISLFSLEQLYLAFLYRKGKKNHVHKPLHEFPLVTVQLPIYNEKYVIERLIDCVCALDYPKDKLEIQVLDDSTDETSDLVVAKIAEWTEKGINIRQVVRSERIGFKAGALQYGLQEARGEYIAIFDADFLPDSDFLLKTLPAFEEGIGMVQTRWGHINQEYSILTRMQAFGLNAHFTVEQGARNSSGKFMNFNGTAGIWRKTCIEEAGGWQHDTLTEDLDLSYRAQLKGWKFQYLEDVTSPAELPVLVAAIKSQQYRWNKGAAETARKNCVSILKSSQSFQVKLHALLHLFNSSVFLFLLLAAVLSIPVLFVKSTQPVFEIIFNLGGVFIVGFVGMTIFYWVSARAATPHFSLKYYLIHFPLFLIFSMGMALHNAIAVTEGYLGIKSPFIRTPKFNIRSKKDSWKGNSYLTKGIAPLTIMEGLLALYFVFGVVTGIQIQNFGLLLFHTMLALGFGAVFFLSIKPFNDAKAG</sequence>
<keyword evidence="2 7" id="KW-0808">Transferase</keyword>
<feature type="transmembrane region" description="Helical" evidence="6">
    <location>
        <begin position="6"/>
        <end position="30"/>
    </location>
</feature>
<keyword evidence="5 6" id="KW-0472">Membrane</keyword>
<dbReference type="SUPFAM" id="SSF53448">
    <property type="entry name" value="Nucleotide-diphospho-sugar transferases"/>
    <property type="match status" value="1"/>
</dbReference>
<evidence type="ECO:0000256" key="1">
    <source>
        <dbReference type="ARBA" id="ARBA00004308"/>
    </source>
</evidence>
<feature type="transmembrane region" description="Helical" evidence="6">
    <location>
        <begin position="457"/>
        <end position="476"/>
    </location>
</feature>
<comment type="subcellular location">
    <subcellularLocation>
        <location evidence="1">Endomembrane system</location>
    </subcellularLocation>
</comment>
<keyword evidence="4 6" id="KW-1133">Transmembrane helix</keyword>
<feature type="transmembrane region" description="Helical" evidence="6">
    <location>
        <begin position="369"/>
        <end position="390"/>
    </location>
</feature>
<dbReference type="CDD" id="cd06437">
    <property type="entry name" value="CESA_CaSu_A2"/>
    <property type="match status" value="1"/>
</dbReference>
<dbReference type="Gene3D" id="3.90.550.10">
    <property type="entry name" value="Spore Coat Polysaccharide Biosynthesis Protein SpsA, Chain A"/>
    <property type="match status" value="1"/>
</dbReference>
<keyword evidence="8" id="KW-1185">Reference proteome</keyword>
<dbReference type="InterPro" id="IPR029044">
    <property type="entry name" value="Nucleotide-diphossugar_trans"/>
</dbReference>
<comment type="caution">
    <text evidence="7">The sequence shown here is derived from an EMBL/GenBank/DDBJ whole genome shotgun (WGS) entry which is preliminary data.</text>
</comment>
<name>A0ABW7N8Z5_9BACT</name>
<dbReference type="PANTHER" id="PTHR32044">
    <property type="entry name" value="GLUCOMANNAN 4-BETA-MANNOSYLTRANSFERASE 9"/>
    <property type="match status" value="1"/>
</dbReference>
<evidence type="ECO:0000313" key="7">
    <source>
        <dbReference type="EMBL" id="MFH6984092.1"/>
    </source>
</evidence>
<dbReference type="RefSeq" id="WP_395417514.1">
    <property type="nucleotide sequence ID" value="NZ_JBIPKE010000017.1"/>
</dbReference>
<dbReference type="Proteomes" id="UP001610063">
    <property type="component" value="Unassembled WGS sequence"/>
</dbReference>
<evidence type="ECO:0000313" key="8">
    <source>
        <dbReference type="Proteomes" id="UP001610063"/>
    </source>
</evidence>
<reference evidence="7 8" key="1">
    <citation type="journal article" date="2013" name="Int. J. Syst. Evol. Microbiol.">
        <title>Marinoscillum luteum sp. nov., isolated from marine sediment.</title>
        <authorList>
            <person name="Cha I.T."/>
            <person name="Park S.J."/>
            <person name="Kim S.J."/>
            <person name="Kim J.G."/>
            <person name="Jung M.Y."/>
            <person name="Shin K.S."/>
            <person name="Kwon K.K."/>
            <person name="Yang S.H."/>
            <person name="Seo Y.S."/>
            <person name="Rhee S.K."/>
        </authorList>
    </citation>
    <scope>NUCLEOTIDE SEQUENCE [LARGE SCALE GENOMIC DNA]</scope>
    <source>
        <strain evidence="7 8">KCTC 23939</strain>
    </source>
</reference>
<protein>
    <submittedName>
        <fullName evidence="7">Cellulose synthase family protein</fullName>
        <ecNumber evidence="7">2.4.1.-</ecNumber>
    </submittedName>
</protein>
<gene>
    <name evidence="7" type="ORF">ACHKAR_11620</name>
</gene>
<keyword evidence="3 6" id="KW-0812">Transmembrane</keyword>
<evidence type="ECO:0000256" key="6">
    <source>
        <dbReference type="SAM" id="Phobius"/>
    </source>
</evidence>
<dbReference type="Pfam" id="PF13641">
    <property type="entry name" value="Glyco_tranf_2_3"/>
    <property type="match status" value="1"/>
</dbReference>
<evidence type="ECO:0000256" key="2">
    <source>
        <dbReference type="ARBA" id="ARBA00022679"/>
    </source>
</evidence>
<feature type="transmembrane region" description="Helical" evidence="6">
    <location>
        <begin position="428"/>
        <end position="450"/>
    </location>
</feature>
<dbReference type="PANTHER" id="PTHR32044:SF80">
    <property type="entry name" value="XYLOGLUCAN GLYCOSYLTRANSFERASE 2-RELATED"/>
    <property type="match status" value="1"/>
</dbReference>
<accession>A0ABW7N8Z5</accession>